<keyword evidence="5 9" id="KW-0067">ATP-binding</keyword>
<dbReference type="InterPro" id="IPR003593">
    <property type="entry name" value="AAA+_ATPase"/>
</dbReference>
<comment type="caution">
    <text evidence="9">The sequence shown here is derived from an EMBL/GenBank/DDBJ whole genome shotgun (WGS) entry which is preliminary data.</text>
</comment>
<protein>
    <submittedName>
        <fullName evidence="9">ATP-binding cassette domain-containing protein</fullName>
    </submittedName>
</protein>
<evidence type="ECO:0000259" key="8">
    <source>
        <dbReference type="PROSITE" id="PS50893"/>
    </source>
</evidence>
<evidence type="ECO:0000256" key="4">
    <source>
        <dbReference type="ARBA" id="ARBA00022741"/>
    </source>
</evidence>
<feature type="domain" description="ABC transporter" evidence="8">
    <location>
        <begin position="4"/>
        <end position="207"/>
    </location>
</feature>
<dbReference type="GO" id="GO:0005524">
    <property type="term" value="F:ATP binding"/>
    <property type="evidence" value="ECO:0007669"/>
    <property type="project" value="UniProtKB-KW"/>
</dbReference>
<keyword evidence="2" id="KW-0813">Transport</keyword>
<dbReference type="SUPFAM" id="SSF52540">
    <property type="entry name" value="P-loop containing nucleoside triphosphate hydrolases"/>
    <property type="match status" value="1"/>
</dbReference>
<keyword evidence="10" id="KW-1185">Reference proteome</keyword>
<dbReference type="EMBL" id="VIAQ01000012">
    <property type="protein sequence ID" value="TQD26399.1"/>
    <property type="molecule type" value="Genomic_DNA"/>
</dbReference>
<dbReference type="InterPro" id="IPR003439">
    <property type="entry name" value="ABC_transporter-like_ATP-bd"/>
</dbReference>
<dbReference type="GO" id="GO:0016887">
    <property type="term" value="F:ATP hydrolysis activity"/>
    <property type="evidence" value="ECO:0007669"/>
    <property type="project" value="InterPro"/>
</dbReference>
<sequence>MELLDIQNLSVSFDGKTILSDFNLSVVKGDKILIKGKSGIGKSTLFRMIMGFGKHHLGEIFLDKVKVDSDNIWDIRKKVAYVLQDTDIAEGKVSDLVDEVFSFKANKDAYGKEQLERIMSDLFLSPRILNKEYMKLSGGEKQRICLMLALLSGKDIFLLDEVTAELDVTLKQKVVEMFFDNPQWTVLSISHDREWEDKATKVIDFSGKVN</sequence>
<evidence type="ECO:0000256" key="7">
    <source>
        <dbReference type="ARBA" id="ARBA00023136"/>
    </source>
</evidence>
<evidence type="ECO:0000256" key="1">
    <source>
        <dbReference type="ARBA" id="ARBA00004202"/>
    </source>
</evidence>
<keyword evidence="6" id="KW-1278">Translocase</keyword>
<gene>
    <name evidence="9" type="ORF">FKV42_06550</name>
</gene>
<dbReference type="SMART" id="SM00382">
    <property type="entry name" value="AAA"/>
    <property type="match status" value="1"/>
</dbReference>
<evidence type="ECO:0000256" key="2">
    <source>
        <dbReference type="ARBA" id="ARBA00022448"/>
    </source>
</evidence>
<accession>A0A7Z8KPF3</accession>
<evidence type="ECO:0000256" key="5">
    <source>
        <dbReference type="ARBA" id="ARBA00022840"/>
    </source>
</evidence>
<dbReference type="RefSeq" id="WP_154809435.1">
    <property type="nucleotide sequence ID" value="NZ_VIAQ01000012.1"/>
</dbReference>
<dbReference type="GO" id="GO:0042626">
    <property type="term" value="F:ATPase-coupled transmembrane transporter activity"/>
    <property type="evidence" value="ECO:0007669"/>
    <property type="project" value="TreeGrafter"/>
</dbReference>
<evidence type="ECO:0000256" key="3">
    <source>
        <dbReference type="ARBA" id="ARBA00022475"/>
    </source>
</evidence>
<dbReference type="PROSITE" id="PS50893">
    <property type="entry name" value="ABC_TRANSPORTER_2"/>
    <property type="match status" value="1"/>
</dbReference>
<dbReference type="GO" id="GO:0043190">
    <property type="term" value="C:ATP-binding cassette (ABC) transporter complex"/>
    <property type="evidence" value="ECO:0007669"/>
    <property type="project" value="TreeGrafter"/>
</dbReference>
<organism evidence="9 10">
    <name type="scientific">Methanolobus vulcani</name>
    <dbReference type="NCBI Taxonomy" id="38026"/>
    <lineage>
        <taxon>Archaea</taxon>
        <taxon>Methanobacteriati</taxon>
        <taxon>Methanobacteriota</taxon>
        <taxon>Stenosarchaea group</taxon>
        <taxon>Methanomicrobia</taxon>
        <taxon>Methanosarcinales</taxon>
        <taxon>Methanosarcinaceae</taxon>
        <taxon>Methanolobus</taxon>
    </lineage>
</organism>
<evidence type="ECO:0000313" key="10">
    <source>
        <dbReference type="Proteomes" id="UP000319335"/>
    </source>
</evidence>
<keyword evidence="3" id="KW-1003">Cell membrane</keyword>
<dbReference type="OrthoDB" id="121502at2157"/>
<dbReference type="AlphaFoldDB" id="A0A7Z8KPF3"/>
<comment type="subcellular location">
    <subcellularLocation>
        <location evidence="1">Cell membrane</location>
        <topology evidence="1">Peripheral membrane protein</topology>
    </subcellularLocation>
</comment>
<dbReference type="Proteomes" id="UP000319335">
    <property type="component" value="Unassembled WGS sequence"/>
</dbReference>
<dbReference type="InterPro" id="IPR027417">
    <property type="entry name" value="P-loop_NTPase"/>
</dbReference>
<keyword evidence="7" id="KW-0472">Membrane</keyword>
<dbReference type="Pfam" id="PF00005">
    <property type="entry name" value="ABC_tran"/>
    <property type="match status" value="1"/>
</dbReference>
<dbReference type="InterPro" id="IPR050095">
    <property type="entry name" value="ECF_ABC_transporter_ATP-bd"/>
</dbReference>
<evidence type="ECO:0000313" key="9">
    <source>
        <dbReference type="EMBL" id="TQD26399.1"/>
    </source>
</evidence>
<dbReference type="Gene3D" id="3.40.50.300">
    <property type="entry name" value="P-loop containing nucleotide triphosphate hydrolases"/>
    <property type="match status" value="1"/>
</dbReference>
<dbReference type="PANTHER" id="PTHR43553:SF27">
    <property type="entry name" value="ENERGY-COUPLING FACTOR TRANSPORTER ATP-BINDING PROTEIN ECFA2"/>
    <property type="match status" value="1"/>
</dbReference>
<evidence type="ECO:0000256" key="6">
    <source>
        <dbReference type="ARBA" id="ARBA00022967"/>
    </source>
</evidence>
<dbReference type="PANTHER" id="PTHR43553">
    <property type="entry name" value="HEAVY METAL TRANSPORTER"/>
    <property type="match status" value="1"/>
</dbReference>
<proteinExistence type="predicted"/>
<keyword evidence="4" id="KW-0547">Nucleotide-binding</keyword>
<reference evidence="9 10" key="1">
    <citation type="submission" date="2019-06" db="EMBL/GenBank/DDBJ databases">
        <title>Draft genome sequence of Methanolobus vulcani B1d.</title>
        <authorList>
            <person name="Creighbaum A.J."/>
            <person name="Ticak T."/>
            <person name="Hariraju D."/>
            <person name="Arivett B.A."/>
            <person name="Ferguson D.J.Jr."/>
        </authorList>
    </citation>
    <scope>NUCLEOTIDE SEQUENCE [LARGE SCALE GENOMIC DNA]</scope>
    <source>
        <strain evidence="9 10">B1d</strain>
    </source>
</reference>
<name>A0A7Z8KPF3_9EURY</name>